<dbReference type="PANTHER" id="PTHR36302:SF1">
    <property type="entry name" value="COPPER CHAPERONE PCU(A)C"/>
    <property type="match status" value="1"/>
</dbReference>
<dbReference type="RefSeq" id="WP_188762955.1">
    <property type="nucleotide sequence ID" value="NZ_BMJM01000007.1"/>
</dbReference>
<evidence type="ECO:0000313" key="2">
    <source>
        <dbReference type="EMBL" id="GGE14727.1"/>
    </source>
</evidence>
<accession>A0A916ZWD4</accession>
<feature type="signal peptide" evidence="1">
    <location>
        <begin position="1"/>
        <end position="19"/>
    </location>
</feature>
<dbReference type="InterPro" id="IPR036182">
    <property type="entry name" value="PCuAC_sf"/>
</dbReference>
<feature type="chain" id="PRO_5036906073" description="Copper chaperone PCu(A)C" evidence="1">
    <location>
        <begin position="20"/>
        <end position="163"/>
    </location>
</feature>
<sequence>MIRSLFAMMLMAMPIVAVAAVAPAKPAPVEEAWDRTKPRVEGAWVRLAAVPGRPSAGYLGLTGGGQPDRLTGVTAPGARIEMHSMSMANGVMKMARLEGVPIPAGGKVAFAQGGNHLMIFGLAGTPKTLPLTLQFASGAKVTVNAAVQAAGSEAPKPGDHGAH</sequence>
<gene>
    <name evidence="2" type="ORF">GCM10011529_21400</name>
</gene>
<evidence type="ECO:0008006" key="4">
    <source>
        <dbReference type="Google" id="ProtNLM"/>
    </source>
</evidence>
<name>A0A916ZWD4_9SPHN</name>
<dbReference type="Gene3D" id="2.60.40.1890">
    <property type="entry name" value="PCu(A)C copper chaperone"/>
    <property type="match status" value="1"/>
</dbReference>
<protein>
    <recommendedName>
        <fullName evidence="4">Copper chaperone PCu(A)C</fullName>
    </recommendedName>
</protein>
<dbReference type="Proteomes" id="UP000635071">
    <property type="component" value="Unassembled WGS sequence"/>
</dbReference>
<organism evidence="2 3">
    <name type="scientific">Sandarakinorhabdus glacialis</name>
    <dbReference type="NCBI Taxonomy" id="1614636"/>
    <lineage>
        <taxon>Bacteria</taxon>
        <taxon>Pseudomonadati</taxon>
        <taxon>Pseudomonadota</taxon>
        <taxon>Alphaproteobacteria</taxon>
        <taxon>Sphingomonadales</taxon>
        <taxon>Sphingosinicellaceae</taxon>
        <taxon>Sandarakinorhabdus</taxon>
    </lineage>
</organism>
<dbReference type="EMBL" id="BMJM01000007">
    <property type="protein sequence ID" value="GGE14727.1"/>
    <property type="molecule type" value="Genomic_DNA"/>
</dbReference>
<comment type="caution">
    <text evidence="2">The sequence shown here is derived from an EMBL/GenBank/DDBJ whole genome shotgun (WGS) entry which is preliminary data.</text>
</comment>
<proteinExistence type="predicted"/>
<dbReference type="InterPro" id="IPR007410">
    <property type="entry name" value="LpqE-like"/>
</dbReference>
<dbReference type="AlphaFoldDB" id="A0A916ZWD4"/>
<reference evidence="2" key="2">
    <citation type="submission" date="2020-09" db="EMBL/GenBank/DDBJ databases">
        <authorList>
            <person name="Sun Q."/>
            <person name="Zhou Y."/>
        </authorList>
    </citation>
    <scope>NUCLEOTIDE SEQUENCE</scope>
    <source>
        <strain evidence="2">CGMCC 1.15519</strain>
    </source>
</reference>
<dbReference type="SUPFAM" id="SSF110087">
    <property type="entry name" value="DR1885-like metal-binding protein"/>
    <property type="match status" value="1"/>
</dbReference>
<dbReference type="InterPro" id="IPR058248">
    <property type="entry name" value="Lxx211020-like"/>
</dbReference>
<keyword evidence="1" id="KW-0732">Signal</keyword>
<dbReference type="PANTHER" id="PTHR36302">
    <property type="entry name" value="BLR7088 PROTEIN"/>
    <property type="match status" value="1"/>
</dbReference>
<evidence type="ECO:0000313" key="3">
    <source>
        <dbReference type="Proteomes" id="UP000635071"/>
    </source>
</evidence>
<keyword evidence="3" id="KW-1185">Reference proteome</keyword>
<dbReference type="Pfam" id="PF04314">
    <property type="entry name" value="PCuAC"/>
    <property type="match status" value="1"/>
</dbReference>
<evidence type="ECO:0000256" key="1">
    <source>
        <dbReference type="SAM" id="SignalP"/>
    </source>
</evidence>
<reference evidence="2" key="1">
    <citation type="journal article" date="2014" name="Int. J. Syst. Evol. Microbiol.">
        <title>Complete genome sequence of Corynebacterium casei LMG S-19264T (=DSM 44701T), isolated from a smear-ripened cheese.</title>
        <authorList>
            <consortium name="US DOE Joint Genome Institute (JGI-PGF)"/>
            <person name="Walter F."/>
            <person name="Albersmeier A."/>
            <person name="Kalinowski J."/>
            <person name="Ruckert C."/>
        </authorList>
    </citation>
    <scope>NUCLEOTIDE SEQUENCE</scope>
    <source>
        <strain evidence="2">CGMCC 1.15519</strain>
    </source>
</reference>